<dbReference type="GO" id="GO:0043190">
    <property type="term" value="C:ATP-binding cassette (ABC) transporter complex"/>
    <property type="evidence" value="ECO:0007669"/>
    <property type="project" value="InterPro"/>
</dbReference>
<comment type="similarity">
    <text evidence="5">Belongs to the ABC-2 integral membrane protein family.</text>
</comment>
<dbReference type="InterPro" id="IPR000412">
    <property type="entry name" value="ABC_2_transport"/>
</dbReference>
<sequence length="301" mass="33186">MTFLSTTPVINLNQEEATVTRPDFDAPRSGWDRPHLPQFATSPQQLKGLVHKTLVVAELEVRKLRHDPSDLLLRAVQPALWLLIFGQVFTRVRAIPTGNLRYLDFLAPGILAQSVLFVAIFSAMTIIWERDLGIVHKFLASPTPRISLVLGKALSAGVRSLVQVGIVYLITWILGVNLNFNPLALLGVLIVVLLGAACFSLFSLTVACLVKTRERFMGIGQLMTMPLFFASNAIYPIALMPVWLQLASRLNPLTYQVDALRNLMLIGGTTTYGLGLDIVILLVTATGLTLLCARLYPRIVM</sequence>
<dbReference type="PANTHER" id="PTHR43229:SF2">
    <property type="entry name" value="NODULATION PROTEIN J"/>
    <property type="match status" value="1"/>
</dbReference>
<evidence type="ECO:0000313" key="7">
    <source>
        <dbReference type="EMBL" id="WNZ27538.1"/>
    </source>
</evidence>
<feature type="transmembrane region" description="Helical" evidence="5">
    <location>
        <begin position="183"/>
        <end position="210"/>
    </location>
</feature>
<dbReference type="InterPro" id="IPR051784">
    <property type="entry name" value="Nod_factor_ABC_transporter"/>
</dbReference>
<keyword evidence="5" id="KW-0813">Transport</keyword>
<dbReference type="PRINTS" id="PR00164">
    <property type="entry name" value="ABC2TRNSPORT"/>
</dbReference>
<feature type="transmembrane region" description="Helical" evidence="5">
    <location>
        <begin position="149"/>
        <end position="171"/>
    </location>
</feature>
<dbReference type="PROSITE" id="PS51012">
    <property type="entry name" value="ABC_TM2"/>
    <property type="match status" value="1"/>
</dbReference>
<keyword evidence="5" id="KW-1003">Cell membrane</keyword>
<dbReference type="Pfam" id="PF01061">
    <property type="entry name" value="ABC2_membrane"/>
    <property type="match status" value="1"/>
</dbReference>
<gene>
    <name evidence="7" type="ORF">HJG54_32205</name>
</gene>
<evidence type="ECO:0000256" key="5">
    <source>
        <dbReference type="RuleBase" id="RU361157"/>
    </source>
</evidence>
<dbReference type="EMBL" id="CP053587">
    <property type="protein sequence ID" value="WNZ27538.1"/>
    <property type="molecule type" value="Genomic_DNA"/>
</dbReference>
<evidence type="ECO:0000256" key="1">
    <source>
        <dbReference type="ARBA" id="ARBA00004141"/>
    </source>
</evidence>
<feature type="domain" description="ABC transmembrane type-2" evidence="6">
    <location>
        <begin position="69"/>
        <end position="299"/>
    </location>
</feature>
<feature type="transmembrane region" description="Helical" evidence="5">
    <location>
        <begin position="272"/>
        <end position="296"/>
    </location>
</feature>
<comment type="subcellular location">
    <subcellularLocation>
        <location evidence="5">Cell membrane</location>
        <topology evidence="5">Multi-pass membrane protein</topology>
    </subcellularLocation>
    <subcellularLocation>
        <location evidence="1">Membrane</location>
        <topology evidence="1">Multi-pass membrane protein</topology>
    </subcellularLocation>
</comment>
<protein>
    <recommendedName>
        <fullName evidence="5">Transport permease protein</fullName>
    </recommendedName>
</protein>
<reference evidence="7" key="1">
    <citation type="submission" date="2020-05" db="EMBL/GenBank/DDBJ databases">
        <authorList>
            <person name="Zhu T."/>
            <person name="Keshari N."/>
            <person name="Lu X."/>
        </authorList>
    </citation>
    <scope>NUCLEOTIDE SEQUENCE</scope>
    <source>
        <strain evidence="7">NK1-12</strain>
    </source>
</reference>
<dbReference type="GO" id="GO:0140359">
    <property type="term" value="F:ABC-type transporter activity"/>
    <property type="evidence" value="ECO:0007669"/>
    <property type="project" value="InterPro"/>
</dbReference>
<evidence type="ECO:0000256" key="2">
    <source>
        <dbReference type="ARBA" id="ARBA00022692"/>
    </source>
</evidence>
<feature type="transmembrane region" description="Helical" evidence="5">
    <location>
        <begin position="222"/>
        <end position="244"/>
    </location>
</feature>
<dbReference type="InterPro" id="IPR013525">
    <property type="entry name" value="ABC2_TM"/>
</dbReference>
<evidence type="ECO:0000259" key="6">
    <source>
        <dbReference type="PROSITE" id="PS51012"/>
    </source>
</evidence>
<proteinExistence type="inferred from homology"/>
<keyword evidence="3 5" id="KW-1133">Transmembrane helix</keyword>
<dbReference type="PANTHER" id="PTHR43229">
    <property type="entry name" value="NODULATION PROTEIN J"/>
    <property type="match status" value="1"/>
</dbReference>
<dbReference type="PIRSF" id="PIRSF006648">
    <property type="entry name" value="DrrB"/>
    <property type="match status" value="1"/>
</dbReference>
<evidence type="ECO:0000256" key="4">
    <source>
        <dbReference type="ARBA" id="ARBA00023136"/>
    </source>
</evidence>
<dbReference type="InterPro" id="IPR047817">
    <property type="entry name" value="ABC2_TM_bact-type"/>
</dbReference>
<name>A0AA96WL81_9CYAN</name>
<feature type="transmembrane region" description="Helical" evidence="5">
    <location>
        <begin position="71"/>
        <end position="90"/>
    </location>
</feature>
<evidence type="ECO:0000256" key="3">
    <source>
        <dbReference type="ARBA" id="ARBA00022989"/>
    </source>
</evidence>
<keyword evidence="4 5" id="KW-0472">Membrane</keyword>
<accession>A0AA96WL81</accession>
<dbReference type="AlphaFoldDB" id="A0AA96WL81"/>
<organism evidence="7">
    <name type="scientific">Leptolyngbya sp. NK1-12</name>
    <dbReference type="NCBI Taxonomy" id="2547451"/>
    <lineage>
        <taxon>Bacteria</taxon>
        <taxon>Bacillati</taxon>
        <taxon>Cyanobacteriota</taxon>
        <taxon>Cyanophyceae</taxon>
        <taxon>Leptolyngbyales</taxon>
        <taxon>Leptolyngbyaceae</taxon>
        <taxon>Leptolyngbya group</taxon>
        <taxon>Leptolyngbya</taxon>
    </lineage>
</organism>
<keyword evidence="2 5" id="KW-0812">Transmembrane</keyword>
<feature type="transmembrane region" description="Helical" evidence="5">
    <location>
        <begin position="110"/>
        <end position="128"/>
    </location>
</feature>